<dbReference type="EMBL" id="CAJNDS010000317">
    <property type="protein sequence ID" value="CAE7191770.1"/>
    <property type="molecule type" value="Genomic_DNA"/>
</dbReference>
<comment type="caution">
    <text evidence="2">The sequence shown here is derived from an EMBL/GenBank/DDBJ whole genome shotgun (WGS) entry which is preliminary data.</text>
</comment>
<dbReference type="OrthoDB" id="431232at2759"/>
<reference evidence="2" key="1">
    <citation type="submission" date="2021-02" db="EMBL/GenBank/DDBJ databases">
        <authorList>
            <person name="Dougan E. K."/>
            <person name="Rhodes N."/>
            <person name="Thang M."/>
            <person name="Chan C."/>
        </authorList>
    </citation>
    <scope>NUCLEOTIDE SEQUENCE</scope>
</reference>
<name>A0A812IYN9_9DINO</name>
<proteinExistence type="predicted"/>
<feature type="compositionally biased region" description="Acidic residues" evidence="1">
    <location>
        <begin position="83"/>
        <end position="95"/>
    </location>
</feature>
<gene>
    <name evidence="2" type="ORF">SNAT2548_LOCUS5072</name>
</gene>
<organism evidence="2 3">
    <name type="scientific">Symbiodinium natans</name>
    <dbReference type="NCBI Taxonomy" id="878477"/>
    <lineage>
        <taxon>Eukaryota</taxon>
        <taxon>Sar</taxon>
        <taxon>Alveolata</taxon>
        <taxon>Dinophyceae</taxon>
        <taxon>Suessiales</taxon>
        <taxon>Symbiodiniaceae</taxon>
        <taxon>Symbiodinium</taxon>
    </lineage>
</organism>
<feature type="region of interest" description="Disordered" evidence="1">
    <location>
        <begin position="74"/>
        <end position="127"/>
    </location>
</feature>
<evidence type="ECO:0000313" key="2">
    <source>
        <dbReference type="EMBL" id="CAE7191770.1"/>
    </source>
</evidence>
<evidence type="ECO:0000313" key="3">
    <source>
        <dbReference type="Proteomes" id="UP000604046"/>
    </source>
</evidence>
<keyword evidence="3" id="KW-1185">Reference proteome</keyword>
<sequence length="174" mass="19617">MAHECPGDSEGTQRRRVEDLPWWRYNRALALWYCEWLDTYYDSGDGAFFWRDELTQAFESADMAEVKEAAERMRLELPREGPDTGEPEEAEEADGVADGVVTEPGSTQAAGPRPPAREVLSPETGEDGDWHVAALTNLSEEEELWTDAGQGNFTHWAAEVGRMFLWSEQTGVLY</sequence>
<feature type="non-terminal residue" evidence="2">
    <location>
        <position position="174"/>
    </location>
</feature>
<dbReference type="Proteomes" id="UP000604046">
    <property type="component" value="Unassembled WGS sequence"/>
</dbReference>
<accession>A0A812IYN9</accession>
<evidence type="ECO:0000256" key="1">
    <source>
        <dbReference type="SAM" id="MobiDB-lite"/>
    </source>
</evidence>
<protein>
    <submittedName>
        <fullName evidence="2">Uncharacterized protein</fullName>
    </submittedName>
</protein>
<dbReference type="AlphaFoldDB" id="A0A812IYN9"/>